<dbReference type="InterPro" id="IPR020843">
    <property type="entry name" value="ER"/>
</dbReference>
<dbReference type="AlphaFoldDB" id="A0A6G8Q8Z4"/>
<dbReference type="Gene3D" id="3.90.180.10">
    <property type="entry name" value="Medium-chain alcohol dehydrogenases, catalytic domain"/>
    <property type="match status" value="1"/>
</dbReference>
<dbReference type="SUPFAM" id="SSF51735">
    <property type="entry name" value="NAD(P)-binding Rossmann-fold domains"/>
    <property type="match status" value="1"/>
</dbReference>
<reference evidence="2 3" key="1">
    <citation type="submission" date="2019-10" db="EMBL/GenBank/DDBJ databases">
        <title>Rubrobacter sp nov SCSIO 52090 isolated from a deep-sea sediment in the South China Sea.</title>
        <authorList>
            <person name="Chen R.W."/>
        </authorList>
    </citation>
    <scope>NUCLEOTIDE SEQUENCE [LARGE SCALE GENOMIC DNA]</scope>
    <source>
        <strain evidence="2 3">SCSIO 52909</strain>
    </source>
</reference>
<keyword evidence="3" id="KW-1185">Reference proteome</keyword>
<dbReference type="InterPro" id="IPR013154">
    <property type="entry name" value="ADH-like_N"/>
</dbReference>
<evidence type="ECO:0000259" key="1">
    <source>
        <dbReference type="SMART" id="SM00829"/>
    </source>
</evidence>
<proteinExistence type="predicted"/>
<dbReference type="Pfam" id="PF13602">
    <property type="entry name" value="ADH_zinc_N_2"/>
    <property type="match status" value="1"/>
</dbReference>
<dbReference type="Gene3D" id="3.40.50.720">
    <property type="entry name" value="NAD(P)-binding Rossmann-like Domain"/>
    <property type="match status" value="1"/>
</dbReference>
<dbReference type="Proteomes" id="UP000501452">
    <property type="component" value="Chromosome"/>
</dbReference>
<dbReference type="GO" id="GO:0016491">
    <property type="term" value="F:oxidoreductase activity"/>
    <property type="evidence" value="ECO:0007669"/>
    <property type="project" value="InterPro"/>
</dbReference>
<dbReference type="EMBL" id="CP045119">
    <property type="protein sequence ID" value="QIN82946.1"/>
    <property type="molecule type" value="Genomic_DNA"/>
</dbReference>
<dbReference type="KEGG" id="rub:GBA63_10010"/>
<name>A0A6G8Q8Z4_9ACTN</name>
<organism evidence="2 3">
    <name type="scientific">Rubrobacter tropicus</name>
    <dbReference type="NCBI Taxonomy" id="2653851"/>
    <lineage>
        <taxon>Bacteria</taxon>
        <taxon>Bacillati</taxon>
        <taxon>Actinomycetota</taxon>
        <taxon>Rubrobacteria</taxon>
        <taxon>Rubrobacterales</taxon>
        <taxon>Rubrobacteraceae</taxon>
        <taxon>Rubrobacter</taxon>
    </lineage>
</organism>
<dbReference type="PANTHER" id="PTHR44013">
    <property type="entry name" value="ZINC-TYPE ALCOHOL DEHYDROGENASE-LIKE PROTEIN C16A3.02C"/>
    <property type="match status" value="1"/>
</dbReference>
<protein>
    <submittedName>
        <fullName evidence="2">Zinc-binding dehydrogenase</fullName>
    </submittedName>
</protein>
<accession>A0A6G8Q8Z4</accession>
<dbReference type="InterPro" id="IPR052733">
    <property type="entry name" value="Chloroplast_QOR"/>
</dbReference>
<evidence type="ECO:0000313" key="3">
    <source>
        <dbReference type="Proteomes" id="UP000501452"/>
    </source>
</evidence>
<dbReference type="InterPro" id="IPR011032">
    <property type="entry name" value="GroES-like_sf"/>
</dbReference>
<dbReference type="CDD" id="cd08267">
    <property type="entry name" value="MDR1"/>
    <property type="match status" value="1"/>
</dbReference>
<dbReference type="SUPFAM" id="SSF50129">
    <property type="entry name" value="GroES-like"/>
    <property type="match status" value="1"/>
</dbReference>
<dbReference type="SMART" id="SM00829">
    <property type="entry name" value="PKS_ER"/>
    <property type="match status" value="1"/>
</dbReference>
<dbReference type="PANTHER" id="PTHR44013:SF1">
    <property type="entry name" value="ZINC-TYPE ALCOHOL DEHYDROGENASE-LIKE PROTEIN C16A3.02C"/>
    <property type="match status" value="1"/>
</dbReference>
<dbReference type="InterPro" id="IPR036291">
    <property type="entry name" value="NAD(P)-bd_dom_sf"/>
</dbReference>
<dbReference type="RefSeq" id="WP_166175758.1">
    <property type="nucleotide sequence ID" value="NZ_CP045119.1"/>
</dbReference>
<evidence type="ECO:0000313" key="2">
    <source>
        <dbReference type="EMBL" id="QIN82946.1"/>
    </source>
</evidence>
<gene>
    <name evidence="2" type="ORF">GBA63_10010</name>
</gene>
<feature type="domain" description="Enoyl reductase (ER)" evidence="1">
    <location>
        <begin position="10"/>
        <end position="320"/>
    </location>
</feature>
<sequence>MRAIVYTKYGAPDVLELREVERPAPGDDQVLIKIRAAAVTPTDCAFRRGDPLIRLFFGPLEPRKKILGTEFSGEIEAVGRDVARFGVGDQIFAATGTGFGAYAEYVVLPEEGAIAIRPSNVTPGEAAAVCDGAMTALPFLRDKGGIRTGHRVLVNGASGSVGAYGVQLARYFGAEVTGVCSTANVELVRSLGAKEVIDYTKEDFTAAGRTYDIIFDAVGKSSFSRARGSLTHGGVYLSTVPTPAMFLRMLWNLKPGGKKAKLAATGMRPAREKTRDLAFLRELVEAGEIKPVLDRQYPMERAAEAHVYVETGHKRGGVVMTMERDVG</sequence>
<dbReference type="Pfam" id="PF08240">
    <property type="entry name" value="ADH_N"/>
    <property type="match status" value="1"/>
</dbReference>